<evidence type="ECO:0000313" key="3">
    <source>
        <dbReference type="Proteomes" id="UP000053815"/>
    </source>
</evidence>
<feature type="transmembrane region" description="Helical" evidence="1">
    <location>
        <begin position="30"/>
        <end position="48"/>
    </location>
</feature>
<evidence type="ECO:0000256" key="1">
    <source>
        <dbReference type="SAM" id="Phobius"/>
    </source>
</evidence>
<dbReference type="Proteomes" id="UP000053815">
    <property type="component" value="Unassembled WGS sequence"/>
</dbReference>
<name>A0A0C9LX03_9FUNG</name>
<organism evidence="2">
    <name type="scientific">Mucor ambiguus</name>
    <dbReference type="NCBI Taxonomy" id="91626"/>
    <lineage>
        <taxon>Eukaryota</taxon>
        <taxon>Fungi</taxon>
        <taxon>Fungi incertae sedis</taxon>
        <taxon>Mucoromycota</taxon>
        <taxon>Mucoromycotina</taxon>
        <taxon>Mucoromycetes</taxon>
        <taxon>Mucorales</taxon>
        <taxon>Mucorineae</taxon>
        <taxon>Mucoraceae</taxon>
        <taxon>Mucor</taxon>
    </lineage>
</organism>
<keyword evidence="1" id="KW-0812">Transmembrane</keyword>
<protein>
    <submittedName>
        <fullName evidence="2">Uncharacterized protein</fullName>
    </submittedName>
</protein>
<sequence length="90" mass="10166">MRRVALIFVWNVKTSKSRLKNTYGTPSGNVLATLYVYLLTFGFIGVKLGNQLPLIIVRDTDDRSAYSNYLVSPTLSGRFTDKFEAICIKK</sequence>
<dbReference type="AlphaFoldDB" id="A0A0C9LX03"/>
<keyword evidence="1" id="KW-0472">Membrane</keyword>
<reference evidence="2" key="1">
    <citation type="submission" date="2014-09" db="EMBL/GenBank/DDBJ databases">
        <title>Draft genome sequence of an oleaginous Mucoromycotina fungus Mucor ambiguus NBRC6742.</title>
        <authorList>
            <person name="Takeda I."/>
            <person name="Yamane N."/>
            <person name="Morita T."/>
            <person name="Tamano K."/>
            <person name="Machida M."/>
            <person name="Baker S."/>
            <person name="Koike H."/>
        </authorList>
    </citation>
    <scope>NUCLEOTIDE SEQUENCE</scope>
    <source>
        <strain evidence="2">NBRC 6742</strain>
    </source>
</reference>
<accession>A0A0C9LX03</accession>
<dbReference type="EMBL" id="DF836556">
    <property type="protein sequence ID" value="GAN09425.1"/>
    <property type="molecule type" value="Genomic_DNA"/>
</dbReference>
<proteinExistence type="predicted"/>
<keyword evidence="3" id="KW-1185">Reference proteome</keyword>
<keyword evidence="1" id="KW-1133">Transmembrane helix</keyword>
<evidence type="ECO:0000313" key="2">
    <source>
        <dbReference type="EMBL" id="GAN09425.1"/>
    </source>
</evidence>
<gene>
    <name evidence="2" type="ORF">MAM1_0267d08952</name>
</gene>